<name>A0A919TQP8_9ACTN</name>
<evidence type="ECO:0000259" key="1">
    <source>
        <dbReference type="PROSITE" id="PS50801"/>
    </source>
</evidence>
<dbReference type="RefSeq" id="WP_203800341.1">
    <property type="nucleotide sequence ID" value="NZ_BOMY01000008.1"/>
</dbReference>
<dbReference type="InterPro" id="IPR002645">
    <property type="entry name" value="STAS_dom"/>
</dbReference>
<dbReference type="CDD" id="cd07043">
    <property type="entry name" value="STAS_anti-anti-sigma_factors"/>
    <property type="match status" value="1"/>
</dbReference>
<dbReference type="InterPro" id="IPR058548">
    <property type="entry name" value="MlaB-like_STAS"/>
</dbReference>
<dbReference type="InterPro" id="IPR036513">
    <property type="entry name" value="STAS_dom_sf"/>
</dbReference>
<keyword evidence="3" id="KW-1185">Reference proteome</keyword>
<protein>
    <submittedName>
        <fullName evidence="2">Anti-sigma factor antagonist</fullName>
    </submittedName>
</protein>
<sequence length="105" mass="11126">MFVDQEGPDPNFSATVAVADGRATVTVTGEVDMSTADAMIRAARTQGASAATLDLREVTFFDSAAIHAVLQLVESYGEALTVLPSSQVRRVLEISGLAEQPWLSE</sequence>
<dbReference type="Gene3D" id="3.30.750.24">
    <property type="entry name" value="STAS domain"/>
    <property type="match status" value="1"/>
</dbReference>
<organism evidence="2 3">
    <name type="scientific">Paractinoplanes tereljensis</name>
    <dbReference type="NCBI Taxonomy" id="571912"/>
    <lineage>
        <taxon>Bacteria</taxon>
        <taxon>Bacillati</taxon>
        <taxon>Actinomycetota</taxon>
        <taxon>Actinomycetes</taxon>
        <taxon>Micromonosporales</taxon>
        <taxon>Micromonosporaceae</taxon>
        <taxon>Paractinoplanes</taxon>
    </lineage>
</organism>
<dbReference type="Proteomes" id="UP000623608">
    <property type="component" value="Unassembled WGS sequence"/>
</dbReference>
<dbReference type="EMBL" id="BOMY01000008">
    <property type="protein sequence ID" value="GIF18516.1"/>
    <property type="molecule type" value="Genomic_DNA"/>
</dbReference>
<proteinExistence type="predicted"/>
<feature type="domain" description="STAS" evidence="1">
    <location>
        <begin position="12"/>
        <end position="105"/>
    </location>
</feature>
<reference evidence="2" key="1">
    <citation type="submission" date="2021-01" db="EMBL/GenBank/DDBJ databases">
        <title>Whole genome shotgun sequence of Actinoplanes tereljensis NBRC 105297.</title>
        <authorList>
            <person name="Komaki H."/>
            <person name="Tamura T."/>
        </authorList>
    </citation>
    <scope>NUCLEOTIDE SEQUENCE</scope>
    <source>
        <strain evidence="2">NBRC 105297</strain>
    </source>
</reference>
<dbReference type="SUPFAM" id="SSF52091">
    <property type="entry name" value="SpoIIaa-like"/>
    <property type="match status" value="1"/>
</dbReference>
<evidence type="ECO:0000313" key="2">
    <source>
        <dbReference type="EMBL" id="GIF18516.1"/>
    </source>
</evidence>
<dbReference type="AlphaFoldDB" id="A0A919TQP8"/>
<gene>
    <name evidence="2" type="primary">spoI</name>
    <name evidence="2" type="ORF">Ate02nite_12460</name>
</gene>
<evidence type="ECO:0000313" key="3">
    <source>
        <dbReference type="Proteomes" id="UP000623608"/>
    </source>
</evidence>
<accession>A0A919TQP8</accession>
<dbReference type="PROSITE" id="PS50801">
    <property type="entry name" value="STAS"/>
    <property type="match status" value="1"/>
</dbReference>
<dbReference type="Pfam" id="PF13466">
    <property type="entry name" value="STAS_2"/>
    <property type="match status" value="1"/>
</dbReference>
<comment type="caution">
    <text evidence="2">The sequence shown here is derived from an EMBL/GenBank/DDBJ whole genome shotgun (WGS) entry which is preliminary data.</text>
</comment>